<dbReference type="EMBL" id="WMIB01000011">
    <property type="protein sequence ID" value="MTH54102.1"/>
    <property type="molecule type" value="Genomic_DNA"/>
</dbReference>
<dbReference type="AlphaFoldDB" id="A0A7X2V4S6"/>
<reference evidence="1 2" key="1">
    <citation type="journal article" date="2017" name="Int. J. Syst. Evol. Microbiol.">
        <title>Bacillus mangrovi sp. nov., isolated from a sediment sample from a mangrove forest.</title>
        <authorList>
            <person name="Gupta V."/>
            <person name="Singh P.K."/>
            <person name="Korpole S."/>
            <person name="Tanuku N.R.S."/>
            <person name="Pinnaka A.K."/>
        </authorList>
    </citation>
    <scope>NUCLEOTIDE SEQUENCE [LARGE SCALE GENOMIC DNA]</scope>
    <source>
        <strain evidence="1 2">KCTC 33872</strain>
    </source>
</reference>
<protein>
    <recommendedName>
        <fullName evidence="3">HNH endonuclease</fullName>
    </recommendedName>
</protein>
<dbReference type="RefSeq" id="WP_155112628.1">
    <property type="nucleotide sequence ID" value="NZ_WMIB01000011.1"/>
</dbReference>
<keyword evidence="2" id="KW-1185">Reference proteome</keyword>
<evidence type="ECO:0008006" key="3">
    <source>
        <dbReference type="Google" id="ProtNLM"/>
    </source>
</evidence>
<name>A0A7X2V4S6_9BACI</name>
<evidence type="ECO:0000313" key="1">
    <source>
        <dbReference type="EMBL" id="MTH54102.1"/>
    </source>
</evidence>
<accession>A0A7X2V4S6</accession>
<sequence>MFTNNKKGKQLQYKLMEMGVLETMSLLREIGKFAGKAAGVVVGGPIQIVGELTGVEIIEDIGKGVRKSSEFAGDTVGQVASGAVDTVSGIINDNPKQLDKGLGDMGGAVTRTAKGVMVTAKNTIHNGGEVIGGFIDGDNDRIKGGASSIVKTVAIGALAVGLVDVLDGVDGVEAAENDSSEANSDKVNLHNGEKIETTNDHLAGLDHPETGVPFYEETIELPNGETVIGIFPDFDVEYGVIIDQSLYLQSDYVQFSYANQELYDAIMKDPNLAKDLSLNEEDVQLLKSGDTPEGFTWHHNEEPGVLQLVDEEQHTNTGHTGGRELWGGGSEYR</sequence>
<proteinExistence type="predicted"/>
<gene>
    <name evidence="1" type="ORF">GKZ89_11845</name>
</gene>
<dbReference type="Proteomes" id="UP000434639">
    <property type="component" value="Unassembled WGS sequence"/>
</dbReference>
<comment type="caution">
    <text evidence="1">The sequence shown here is derived from an EMBL/GenBank/DDBJ whole genome shotgun (WGS) entry which is preliminary data.</text>
</comment>
<evidence type="ECO:0000313" key="2">
    <source>
        <dbReference type="Proteomes" id="UP000434639"/>
    </source>
</evidence>
<dbReference type="Pfam" id="PF12639">
    <property type="entry name" value="Colicin-DNase"/>
    <property type="match status" value="1"/>
</dbReference>
<organism evidence="1 2">
    <name type="scientific">Metabacillus mangrovi</name>
    <dbReference type="NCBI Taxonomy" id="1491830"/>
    <lineage>
        <taxon>Bacteria</taxon>
        <taxon>Bacillati</taxon>
        <taxon>Bacillota</taxon>
        <taxon>Bacilli</taxon>
        <taxon>Bacillales</taxon>
        <taxon>Bacillaceae</taxon>
        <taxon>Metabacillus</taxon>
    </lineage>
</organism>
<dbReference type="OrthoDB" id="2186822at2"/>